<dbReference type="EMBL" id="DYVS01000083">
    <property type="protein sequence ID" value="HJF70065.1"/>
    <property type="molecule type" value="Genomic_DNA"/>
</dbReference>
<evidence type="ECO:0000313" key="2">
    <source>
        <dbReference type="EMBL" id="HJF70065.1"/>
    </source>
</evidence>
<dbReference type="Proteomes" id="UP000742098">
    <property type="component" value="Unassembled WGS sequence"/>
</dbReference>
<evidence type="ECO:0000256" key="1">
    <source>
        <dbReference type="SAM" id="SignalP"/>
    </source>
</evidence>
<dbReference type="InterPro" id="IPR036508">
    <property type="entry name" value="Chitin-bd_dom_sf"/>
</dbReference>
<dbReference type="SUPFAM" id="SSF57625">
    <property type="entry name" value="Invertebrate chitin-binding proteins"/>
    <property type="match status" value="1"/>
</dbReference>
<reference evidence="2" key="2">
    <citation type="submission" date="2021-09" db="EMBL/GenBank/DDBJ databases">
        <authorList>
            <person name="Gilroy R."/>
        </authorList>
    </citation>
    <scope>NUCLEOTIDE SEQUENCE</scope>
    <source>
        <strain evidence="2">6966</strain>
    </source>
</reference>
<gene>
    <name evidence="2" type="ORF">K8V05_04850</name>
</gene>
<evidence type="ECO:0008006" key="4">
    <source>
        <dbReference type="Google" id="ProtNLM"/>
    </source>
</evidence>
<keyword evidence="1" id="KW-0732">Signal</keyword>
<protein>
    <recommendedName>
        <fullName evidence="4">Chitin-binding type-2 domain-containing protein</fullName>
    </recommendedName>
</protein>
<sequence length="112" mass="12474">MKKLVSLFLCMALLLSMVVWAEPVKTCQEAGELIADTEYEEIYFECSNSLSPVELLCAAGMVFVEILKMCVNEADADGLYWVCKTPKNGSYGCHRGNMISFRPSCVNKKCSK</sequence>
<accession>A0A921H3H7</accession>
<dbReference type="GO" id="GO:0008061">
    <property type="term" value="F:chitin binding"/>
    <property type="evidence" value="ECO:0007669"/>
    <property type="project" value="InterPro"/>
</dbReference>
<dbReference type="AlphaFoldDB" id="A0A921H3H7"/>
<feature type="signal peptide" evidence="1">
    <location>
        <begin position="1"/>
        <end position="21"/>
    </location>
</feature>
<name>A0A921H3H7_9BACT</name>
<organism evidence="2 3">
    <name type="scientific">Butyricimonas virosa</name>
    <dbReference type="NCBI Taxonomy" id="544645"/>
    <lineage>
        <taxon>Bacteria</taxon>
        <taxon>Pseudomonadati</taxon>
        <taxon>Bacteroidota</taxon>
        <taxon>Bacteroidia</taxon>
        <taxon>Bacteroidales</taxon>
        <taxon>Odoribacteraceae</taxon>
        <taxon>Butyricimonas</taxon>
    </lineage>
</organism>
<proteinExistence type="predicted"/>
<reference evidence="2" key="1">
    <citation type="journal article" date="2021" name="PeerJ">
        <title>Extensive microbial diversity within the chicken gut microbiome revealed by metagenomics and culture.</title>
        <authorList>
            <person name="Gilroy R."/>
            <person name="Ravi A."/>
            <person name="Getino M."/>
            <person name="Pursley I."/>
            <person name="Horton D.L."/>
            <person name="Alikhan N.F."/>
            <person name="Baker D."/>
            <person name="Gharbi K."/>
            <person name="Hall N."/>
            <person name="Watson M."/>
            <person name="Adriaenssens E.M."/>
            <person name="Foster-Nyarko E."/>
            <person name="Jarju S."/>
            <person name="Secka A."/>
            <person name="Antonio M."/>
            <person name="Oren A."/>
            <person name="Chaudhuri R.R."/>
            <person name="La Ragione R."/>
            <person name="Hildebrand F."/>
            <person name="Pallen M.J."/>
        </authorList>
    </citation>
    <scope>NUCLEOTIDE SEQUENCE</scope>
    <source>
        <strain evidence="2">6966</strain>
    </source>
</reference>
<evidence type="ECO:0000313" key="3">
    <source>
        <dbReference type="Proteomes" id="UP000742098"/>
    </source>
</evidence>
<feature type="chain" id="PRO_5036723337" description="Chitin-binding type-2 domain-containing protein" evidence="1">
    <location>
        <begin position="22"/>
        <end position="112"/>
    </location>
</feature>
<comment type="caution">
    <text evidence="2">The sequence shown here is derived from an EMBL/GenBank/DDBJ whole genome shotgun (WGS) entry which is preliminary data.</text>
</comment>